<proteinExistence type="inferred from homology"/>
<keyword evidence="1 5" id="KW-0732">Signal</keyword>
<comment type="caution">
    <text evidence="7">The sequence shown here is derived from an EMBL/GenBank/DDBJ whole genome shotgun (WGS) entry which is preliminary data.</text>
</comment>
<dbReference type="InterPro" id="IPR034706">
    <property type="entry name" value="CpoB"/>
</dbReference>
<feature type="signal peptide" evidence="5">
    <location>
        <begin position="1"/>
        <end position="25"/>
    </location>
</feature>
<feature type="repeat" description="TPR" evidence="2">
    <location>
        <begin position="208"/>
        <end position="241"/>
    </location>
</feature>
<dbReference type="AlphaFoldDB" id="A0A841JQL2"/>
<feature type="chain" id="PRO_5032345256" evidence="5">
    <location>
        <begin position="26"/>
        <end position="304"/>
    </location>
</feature>
<evidence type="ECO:0000256" key="4">
    <source>
        <dbReference type="SAM" id="MobiDB-lite"/>
    </source>
</evidence>
<feature type="region of interest" description="Disordered" evidence="4">
    <location>
        <begin position="134"/>
        <end position="167"/>
    </location>
</feature>
<evidence type="ECO:0000259" key="6">
    <source>
        <dbReference type="Pfam" id="PF13525"/>
    </source>
</evidence>
<dbReference type="OrthoDB" id="9768142at2"/>
<evidence type="ECO:0000256" key="5">
    <source>
        <dbReference type="SAM" id="SignalP"/>
    </source>
</evidence>
<dbReference type="InterPro" id="IPR019734">
    <property type="entry name" value="TPR_rpt"/>
</dbReference>
<keyword evidence="8" id="KW-1185">Reference proteome</keyword>
<dbReference type="InterPro" id="IPR011990">
    <property type="entry name" value="TPR-like_helical_dom_sf"/>
</dbReference>
<name>A0A841JQL2_9BACT</name>
<evidence type="ECO:0000313" key="7">
    <source>
        <dbReference type="EMBL" id="MBB6143440.1"/>
    </source>
</evidence>
<dbReference type="EMBL" id="JACHEK010000002">
    <property type="protein sequence ID" value="MBB6143440.1"/>
    <property type="molecule type" value="Genomic_DNA"/>
</dbReference>
<reference evidence="7 8" key="1">
    <citation type="submission" date="2020-08" db="EMBL/GenBank/DDBJ databases">
        <title>Genomic Encyclopedia of Type Strains, Phase IV (KMG-IV): sequencing the most valuable type-strain genomes for metagenomic binning, comparative biology and taxonomic classification.</title>
        <authorList>
            <person name="Goeker M."/>
        </authorList>
    </citation>
    <scope>NUCLEOTIDE SEQUENCE [LARGE SCALE GENOMIC DNA]</scope>
    <source>
        <strain evidence="7 8">DSM 103733</strain>
    </source>
</reference>
<evidence type="ECO:0000256" key="1">
    <source>
        <dbReference type="ARBA" id="ARBA00022729"/>
    </source>
</evidence>
<evidence type="ECO:0000256" key="3">
    <source>
        <dbReference type="SAM" id="Coils"/>
    </source>
</evidence>
<dbReference type="GO" id="GO:0051301">
    <property type="term" value="P:cell division"/>
    <property type="evidence" value="ECO:0007669"/>
    <property type="project" value="InterPro"/>
</dbReference>
<dbReference type="SUPFAM" id="SSF48452">
    <property type="entry name" value="TPR-like"/>
    <property type="match status" value="1"/>
</dbReference>
<dbReference type="Proteomes" id="UP000538666">
    <property type="component" value="Unassembled WGS sequence"/>
</dbReference>
<evidence type="ECO:0000313" key="8">
    <source>
        <dbReference type="Proteomes" id="UP000538666"/>
    </source>
</evidence>
<dbReference type="SUPFAM" id="SSF90257">
    <property type="entry name" value="Myosin rod fragments"/>
    <property type="match status" value="1"/>
</dbReference>
<gene>
    <name evidence="7" type="ORF">HNQ77_001384</name>
</gene>
<dbReference type="Gene3D" id="1.25.40.10">
    <property type="entry name" value="Tetratricopeptide repeat domain"/>
    <property type="match status" value="1"/>
</dbReference>
<accession>A0A841JQL2</accession>
<dbReference type="RefSeq" id="WP_050062314.1">
    <property type="nucleotide sequence ID" value="NZ_JACHEK010000002.1"/>
</dbReference>
<evidence type="ECO:0000256" key="2">
    <source>
        <dbReference type="PROSITE-ProRule" id="PRU00339"/>
    </source>
</evidence>
<protein>
    <submittedName>
        <fullName evidence="7">Tol-pal system protein YbgF</fullName>
    </submittedName>
</protein>
<feature type="coiled-coil region" evidence="3">
    <location>
        <begin position="23"/>
        <end position="134"/>
    </location>
</feature>
<dbReference type="PROSITE" id="PS50005">
    <property type="entry name" value="TPR"/>
    <property type="match status" value="1"/>
</dbReference>
<dbReference type="Gene3D" id="1.10.287.1490">
    <property type="match status" value="1"/>
</dbReference>
<dbReference type="HAMAP" id="MF_02066">
    <property type="entry name" value="CpoB"/>
    <property type="match status" value="1"/>
</dbReference>
<sequence length="304" mass="32880">MRKSLIPLSAVAALALLLPAPPAHAVSKEMIQLQTQVQQLQDALQHLQQSNDERMGVLQHLIEQTADSVNRMSQTLNTLQDQVQAQNGQGGKVDQISGQIQGVNDSIDELKTRVAKVDKSLQDLQSQLQNINAQPAGGAAPQTGQPGQPAPAGTMQPGQPQASLQPQAPPVDQLYQSALRDYTSARYDVATGEFGDVLKYYPQDDLAGNAYFYLGEISYRKGDYPTAIQNYDAVLEQFAGSPKAPAAQLRKGLAELAGNQRDAGVRDLRSLIQRYPQTPEAEQARSKLNGLGVKIVASKPSAYR</sequence>
<feature type="compositionally biased region" description="Low complexity" evidence="4">
    <location>
        <begin position="134"/>
        <end position="166"/>
    </location>
</feature>
<feature type="domain" description="Outer membrane lipoprotein BamD-like" evidence="6">
    <location>
        <begin position="170"/>
        <end position="289"/>
    </location>
</feature>
<organism evidence="7 8">
    <name type="scientific">Silvibacterium bohemicum</name>
    <dbReference type="NCBI Taxonomy" id="1577686"/>
    <lineage>
        <taxon>Bacteria</taxon>
        <taxon>Pseudomonadati</taxon>
        <taxon>Acidobacteriota</taxon>
        <taxon>Terriglobia</taxon>
        <taxon>Terriglobales</taxon>
        <taxon>Acidobacteriaceae</taxon>
        <taxon>Silvibacterium</taxon>
    </lineage>
</organism>
<keyword evidence="3" id="KW-0175">Coiled coil</keyword>
<keyword evidence="2" id="KW-0802">TPR repeat</keyword>
<dbReference type="InterPro" id="IPR039565">
    <property type="entry name" value="BamD-like"/>
</dbReference>
<dbReference type="Pfam" id="PF13525">
    <property type="entry name" value="YfiO"/>
    <property type="match status" value="1"/>
</dbReference>